<evidence type="ECO:0000259" key="1">
    <source>
        <dbReference type="Pfam" id="PF00534"/>
    </source>
</evidence>
<dbReference type="CDD" id="cd03801">
    <property type="entry name" value="GT4_PimA-like"/>
    <property type="match status" value="1"/>
</dbReference>
<name>A0ABW3WPR3_9FLAO</name>
<dbReference type="Pfam" id="PF00534">
    <property type="entry name" value="Glycos_transf_1"/>
    <property type="match status" value="1"/>
</dbReference>
<organism evidence="2 3">
    <name type="scientific">Lutibacter holmesii</name>
    <dbReference type="NCBI Taxonomy" id="1137985"/>
    <lineage>
        <taxon>Bacteria</taxon>
        <taxon>Pseudomonadati</taxon>
        <taxon>Bacteroidota</taxon>
        <taxon>Flavobacteriia</taxon>
        <taxon>Flavobacteriales</taxon>
        <taxon>Flavobacteriaceae</taxon>
        <taxon>Lutibacter</taxon>
    </lineage>
</organism>
<protein>
    <submittedName>
        <fullName evidence="2">Glycosyltransferase family 4 protein</fullName>
        <ecNumber evidence="2">2.4.-.-</ecNumber>
    </submittedName>
</protein>
<feature type="domain" description="Glycosyl transferase family 1" evidence="1">
    <location>
        <begin position="266"/>
        <end position="421"/>
    </location>
</feature>
<dbReference type="PANTHER" id="PTHR12526">
    <property type="entry name" value="GLYCOSYLTRANSFERASE"/>
    <property type="match status" value="1"/>
</dbReference>
<dbReference type="EMBL" id="JBHTMV010000004">
    <property type="protein sequence ID" value="MFD1294249.1"/>
    <property type="molecule type" value="Genomic_DNA"/>
</dbReference>
<dbReference type="EC" id="2.4.-.-" evidence="2"/>
<dbReference type="GO" id="GO:0016757">
    <property type="term" value="F:glycosyltransferase activity"/>
    <property type="evidence" value="ECO:0007669"/>
    <property type="project" value="UniProtKB-KW"/>
</dbReference>
<dbReference type="Proteomes" id="UP001597241">
    <property type="component" value="Unassembled WGS sequence"/>
</dbReference>
<evidence type="ECO:0000313" key="2">
    <source>
        <dbReference type="EMBL" id="MFD1294249.1"/>
    </source>
</evidence>
<dbReference type="SUPFAM" id="SSF53756">
    <property type="entry name" value="UDP-Glycosyltransferase/glycogen phosphorylase"/>
    <property type="match status" value="1"/>
</dbReference>
<comment type="caution">
    <text evidence="2">The sequence shown here is derived from an EMBL/GenBank/DDBJ whole genome shotgun (WGS) entry which is preliminary data.</text>
</comment>
<gene>
    <name evidence="2" type="ORF">ACFQ5N_10415</name>
</gene>
<dbReference type="PANTHER" id="PTHR12526:SF630">
    <property type="entry name" value="GLYCOSYLTRANSFERASE"/>
    <property type="match status" value="1"/>
</dbReference>
<dbReference type="Gene3D" id="3.40.50.2000">
    <property type="entry name" value="Glycogen Phosphorylase B"/>
    <property type="match status" value="1"/>
</dbReference>
<reference evidence="3" key="1">
    <citation type="journal article" date="2019" name="Int. J. Syst. Evol. Microbiol.">
        <title>The Global Catalogue of Microorganisms (GCM) 10K type strain sequencing project: providing services to taxonomists for standard genome sequencing and annotation.</title>
        <authorList>
            <consortium name="The Broad Institute Genomics Platform"/>
            <consortium name="The Broad Institute Genome Sequencing Center for Infectious Disease"/>
            <person name="Wu L."/>
            <person name="Ma J."/>
        </authorList>
    </citation>
    <scope>NUCLEOTIDE SEQUENCE [LARGE SCALE GENOMIC DNA]</scope>
    <source>
        <strain evidence="3">CCUG 62221</strain>
    </source>
</reference>
<keyword evidence="3" id="KW-1185">Reference proteome</keyword>
<dbReference type="InterPro" id="IPR001296">
    <property type="entry name" value="Glyco_trans_1"/>
</dbReference>
<keyword evidence="2" id="KW-0808">Transferase</keyword>
<dbReference type="RefSeq" id="WP_386809440.1">
    <property type="nucleotide sequence ID" value="NZ_JBHTMV010000004.1"/>
</dbReference>
<proteinExistence type="predicted"/>
<evidence type="ECO:0000313" key="3">
    <source>
        <dbReference type="Proteomes" id="UP001597241"/>
    </source>
</evidence>
<keyword evidence="2" id="KW-0328">Glycosyltransferase</keyword>
<accession>A0ABW3WPR3</accession>
<sequence length="444" mass="51503">MKFIIITNAPTLNKENEYYSYAPYVNEINIWSKFIDELGIVSPIEYHKELLLSEFNSKINVYPIKEISFTTVYNVLKSIYYIPKICIQIYNAMQWADHIHLRCPGNIGLLGCFVQMLFPKKPKTVKYAGNWDPKSKQPWSYKLQKWILSKTFLTRNCKVLVYGEWPNQSKNIIPFFTASYAEKEMEEIDIVKKVESLRQAQIDSMEHHPELVEGTHDVEFNDKITRSFIPGNYNKEVNDEMLKRVQYGDSNCQLVQSRCDVSDQKDVLKFMYVGGLVPGKQPLLSVHVVHELHKKGYKVQLDMFGDGVERVKLSTYIVSNSLEDIVVLHGNKAKEVVKKAYQQAHFLVFISKSEGWPKVVAEAMFWGCLPVTTKVSCIPYMLDNGNRGAIVNANVDEIVWVIENYIKNSGKYKEQILNAIEWSWQFTLEKFEMEIGKLLRLFQT</sequence>